<proteinExistence type="predicted"/>
<organism evidence="4 5">
    <name type="scientific">Lymnaea stagnalis</name>
    <name type="common">Great pond snail</name>
    <name type="synonym">Helix stagnalis</name>
    <dbReference type="NCBI Taxonomy" id="6523"/>
    <lineage>
        <taxon>Eukaryota</taxon>
        <taxon>Metazoa</taxon>
        <taxon>Spiralia</taxon>
        <taxon>Lophotrochozoa</taxon>
        <taxon>Mollusca</taxon>
        <taxon>Gastropoda</taxon>
        <taxon>Heterobranchia</taxon>
        <taxon>Euthyneura</taxon>
        <taxon>Panpulmonata</taxon>
        <taxon>Hygrophila</taxon>
        <taxon>Lymnaeoidea</taxon>
        <taxon>Lymnaeidae</taxon>
        <taxon>Lymnaea</taxon>
    </lineage>
</organism>
<dbReference type="SUPFAM" id="SSF53613">
    <property type="entry name" value="Ribokinase-like"/>
    <property type="match status" value="1"/>
</dbReference>
<evidence type="ECO:0000313" key="5">
    <source>
        <dbReference type="Proteomes" id="UP001497497"/>
    </source>
</evidence>
<evidence type="ECO:0000256" key="2">
    <source>
        <dbReference type="ARBA" id="ARBA00022777"/>
    </source>
</evidence>
<dbReference type="Proteomes" id="UP001497497">
    <property type="component" value="Unassembled WGS sequence"/>
</dbReference>
<dbReference type="InterPro" id="IPR029056">
    <property type="entry name" value="Ribokinase-like"/>
</dbReference>
<evidence type="ECO:0000256" key="1">
    <source>
        <dbReference type="ARBA" id="ARBA00022679"/>
    </source>
</evidence>
<keyword evidence="2" id="KW-0418">Kinase</keyword>
<gene>
    <name evidence="4" type="ORF">GSLYS_00010708001</name>
</gene>
<dbReference type="GO" id="GO:0006796">
    <property type="term" value="P:phosphate-containing compound metabolic process"/>
    <property type="evidence" value="ECO:0007669"/>
    <property type="project" value="UniProtKB-ARBA"/>
</dbReference>
<evidence type="ECO:0000313" key="4">
    <source>
        <dbReference type="EMBL" id="CAL1536795.1"/>
    </source>
</evidence>
<dbReference type="Pfam" id="PF00294">
    <property type="entry name" value="PfkB"/>
    <property type="match status" value="1"/>
</dbReference>
<dbReference type="PANTHER" id="PTHR42774">
    <property type="entry name" value="PHOSPHOTRANSFERASE SYSTEM TRANSPORT PROTEIN"/>
    <property type="match status" value="1"/>
</dbReference>
<dbReference type="InterPro" id="IPR011611">
    <property type="entry name" value="PfkB_dom"/>
</dbReference>
<comment type="caution">
    <text evidence="4">The sequence shown here is derived from an EMBL/GenBank/DDBJ whole genome shotgun (WGS) entry which is preliminary data.</text>
</comment>
<feature type="domain" description="Carbohydrate kinase PfkB" evidence="3">
    <location>
        <begin position="10"/>
        <end position="289"/>
    </location>
</feature>
<dbReference type="AlphaFoldDB" id="A0AAV2HRP8"/>
<dbReference type="EMBL" id="CAXITT010000240">
    <property type="protein sequence ID" value="CAL1536795.1"/>
    <property type="molecule type" value="Genomic_DNA"/>
</dbReference>
<sequence length="335" mass="37459">MHEDAAEDKKTKILCVGMACVDFINVVKEFPKEDSDQRILNYYWQRGGNASNNCTVLSLLSVPCEFMGVLGTQGAEAEWIKSDFQDLRIDISHCEVKDVHCPVATVILNQASGTRTILFYPRDRPELSHENFQRSFCSDFSPYFWIHFGICSNVSDISSMIDDIIQYKSDKKHRRALNELKSEPIVSVEVEKPELTDAEIVMKKADIVFISKDYASSKGYFDPIRAVKELYQTCRHNAVLVCPWGEKGAAAYLNHSIVTSPALSDITVIDSLGAGDTFVAGFMARLWKNNFTIASQDSKNDSETLGVIKDALDFSCALAGQKCSMFGYTGLKSYK</sequence>
<dbReference type="InterPro" id="IPR002173">
    <property type="entry name" value="Carboh/pur_kinase_PfkB_CS"/>
</dbReference>
<protein>
    <recommendedName>
        <fullName evidence="3">Carbohydrate kinase PfkB domain-containing protein</fullName>
    </recommendedName>
</protein>
<dbReference type="GO" id="GO:0016301">
    <property type="term" value="F:kinase activity"/>
    <property type="evidence" value="ECO:0007669"/>
    <property type="project" value="UniProtKB-KW"/>
</dbReference>
<dbReference type="PANTHER" id="PTHR42774:SF3">
    <property type="entry name" value="KETOHEXOKINASE"/>
    <property type="match status" value="1"/>
</dbReference>
<dbReference type="InterPro" id="IPR052562">
    <property type="entry name" value="Ketohexokinase-related"/>
</dbReference>
<keyword evidence="5" id="KW-1185">Reference proteome</keyword>
<keyword evidence="1" id="KW-0808">Transferase</keyword>
<accession>A0AAV2HRP8</accession>
<reference evidence="4 5" key="1">
    <citation type="submission" date="2024-04" db="EMBL/GenBank/DDBJ databases">
        <authorList>
            <consortium name="Genoscope - CEA"/>
            <person name="William W."/>
        </authorList>
    </citation>
    <scope>NUCLEOTIDE SEQUENCE [LARGE SCALE GENOMIC DNA]</scope>
</reference>
<evidence type="ECO:0000259" key="3">
    <source>
        <dbReference type="Pfam" id="PF00294"/>
    </source>
</evidence>
<name>A0AAV2HRP8_LYMST</name>
<dbReference type="PROSITE" id="PS00584">
    <property type="entry name" value="PFKB_KINASES_2"/>
    <property type="match status" value="1"/>
</dbReference>
<dbReference type="Gene3D" id="3.40.1190.20">
    <property type="match status" value="1"/>
</dbReference>